<dbReference type="Gene3D" id="3.30.465.10">
    <property type="match status" value="2"/>
</dbReference>
<feature type="domain" description="FAD-binding PCMH-type" evidence="6">
    <location>
        <begin position="30"/>
        <end position="211"/>
    </location>
</feature>
<evidence type="ECO:0000259" key="6">
    <source>
        <dbReference type="PROSITE" id="PS51387"/>
    </source>
</evidence>
<sequence>MQAIAEVSGPQFLPDSAGYHAARDQYATSSRPEAPHLFPGLIVQPHDEADIQRVIAYANTHHKAIAIRSGGHQYSGASSTSSDNIQINLRSTFRHPEDLVFVEKGPFVRISVSYNILEFNTFLRQNNVFVPHGQCSSLHLGGQVQTGGYGQLTRSFGLLGDHVVSLEIIDFNGEKREITRANDPELFFAWLGGSPGNLGVLTHVSIKVHRDADHTGSIGLLGVHIYDPAKLRTLLGHVTQMSDDPYFPRNYDVCITVVSERDDNVLSKMSVFDDDEIRKSHPQLFALPATPPVIVVFAQYVCLGPDVAPDMEWFQRFRAGSVLSRQESRPVSELMSWWIFPEARAYPLPYVNRGYVSHSRTLAEGGKWADWMVGRIHGVIKENNGLFAGAQVQPFGGKYSMLGCNAGNGTAYSWRDMTLCMSLNVFYKPESRTAAEEWAQTNDQQAFGPSGMVSPHDHRLLWASYGTIDLASVWQTYYEDGEKYERLKRARGKADPNGIFTPNAFCVPRGV</sequence>
<comment type="cofactor">
    <cofactor evidence="1">
        <name>FAD</name>
        <dbReference type="ChEBI" id="CHEBI:57692"/>
    </cofactor>
</comment>
<evidence type="ECO:0000256" key="1">
    <source>
        <dbReference type="ARBA" id="ARBA00001974"/>
    </source>
</evidence>
<dbReference type="InterPro" id="IPR006093">
    <property type="entry name" value="Oxy_OxRdtase_FAD_BS"/>
</dbReference>
<dbReference type="PANTHER" id="PTHR42973">
    <property type="entry name" value="BINDING OXIDOREDUCTASE, PUTATIVE (AFU_ORTHOLOGUE AFUA_1G17690)-RELATED"/>
    <property type="match status" value="1"/>
</dbReference>
<gene>
    <name evidence="7" type="ORF">FB45DRAFT_748480</name>
</gene>
<evidence type="ECO:0000313" key="8">
    <source>
        <dbReference type="Proteomes" id="UP001221142"/>
    </source>
</evidence>
<dbReference type="InterPro" id="IPR050416">
    <property type="entry name" value="FAD-linked_Oxidoreductase"/>
</dbReference>
<evidence type="ECO:0000256" key="2">
    <source>
        <dbReference type="ARBA" id="ARBA00005466"/>
    </source>
</evidence>
<dbReference type="Pfam" id="PF01565">
    <property type="entry name" value="FAD_binding_4"/>
    <property type="match status" value="1"/>
</dbReference>
<evidence type="ECO:0000256" key="4">
    <source>
        <dbReference type="ARBA" id="ARBA00022827"/>
    </source>
</evidence>
<dbReference type="Proteomes" id="UP001221142">
    <property type="component" value="Unassembled WGS sequence"/>
</dbReference>
<protein>
    <recommendedName>
        <fullName evidence="6">FAD-binding PCMH-type domain-containing protein</fullName>
    </recommendedName>
</protein>
<reference evidence="7" key="1">
    <citation type="submission" date="2023-03" db="EMBL/GenBank/DDBJ databases">
        <title>Massive genome expansion in bonnet fungi (Mycena s.s.) driven by repeated elements and novel gene families across ecological guilds.</title>
        <authorList>
            <consortium name="Lawrence Berkeley National Laboratory"/>
            <person name="Harder C.B."/>
            <person name="Miyauchi S."/>
            <person name="Viragh M."/>
            <person name="Kuo A."/>
            <person name="Thoen E."/>
            <person name="Andreopoulos B."/>
            <person name="Lu D."/>
            <person name="Skrede I."/>
            <person name="Drula E."/>
            <person name="Henrissat B."/>
            <person name="Morin E."/>
            <person name="Kohler A."/>
            <person name="Barry K."/>
            <person name="LaButti K."/>
            <person name="Morin E."/>
            <person name="Salamov A."/>
            <person name="Lipzen A."/>
            <person name="Mereny Z."/>
            <person name="Hegedus B."/>
            <person name="Baldrian P."/>
            <person name="Stursova M."/>
            <person name="Weitz H."/>
            <person name="Taylor A."/>
            <person name="Grigoriev I.V."/>
            <person name="Nagy L.G."/>
            <person name="Martin F."/>
            <person name="Kauserud H."/>
        </authorList>
    </citation>
    <scope>NUCLEOTIDE SEQUENCE</scope>
    <source>
        <strain evidence="7">9284</strain>
    </source>
</reference>
<dbReference type="InterPro" id="IPR016166">
    <property type="entry name" value="FAD-bd_PCMH"/>
</dbReference>
<dbReference type="SUPFAM" id="SSF56176">
    <property type="entry name" value="FAD-binding/transporter-associated domain-like"/>
    <property type="match status" value="1"/>
</dbReference>
<dbReference type="InterPro" id="IPR006094">
    <property type="entry name" value="Oxid_FAD_bind_N"/>
</dbReference>
<dbReference type="PANTHER" id="PTHR42973:SF39">
    <property type="entry name" value="FAD-BINDING PCMH-TYPE DOMAIN-CONTAINING PROTEIN"/>
    <property type="match status" value="1"/>
</dbReference>
<comment type="caution">
    <text evidence="7">The sequence shown here is derived from an EMBL/GenBank/DDBJ whole genome shotgun (WGS) entry which is preliminary data.</text>
</comment>
<dbReference type="EMBL" id="JARKIF010000010">
    <property type="protein sequence ID" value="KAJ7628980.1"/>
    <property type="molecule type" value="Genomic_DNA"/>
</dbReference>
<accession>A0AAD7BRZ6</accession>
<keyword evidence="8" id="KW-1185">Reference proteome</keyword>
<keyword evidence="4" id="KW-0274">FAD</keyword>
<evidence type="ECO:0000256" key="3">
    <source>
        <dbReference type="ARBA" id="ARBA00022630"/>
    </source>
</evidence>
<dbReference type="GO" id="GO:0016491">
    <property type="term" value="F:oxidoreductase activity"/>
    <property type="evidence" value="ECO:0007669"/>
    <property type="project" value="UniProtKB-KW"/>
</dbReference>
<organism evidence="7 8">
    <name type="scientific">Roridomyces roridus</name>
    <dbReference type="NCBI Taxonomy" id="1738132"/>
    <lineage>
        <taxon>Eukaryota</taxon>
        <taxon>Fungi</taxon>
        <taxon>Dikarya</taxon>
        <taxon>Basidiomycota</taxon>
        <taxon>Agaricomycotina</taxon>
        <taxon>Agaricomycetes</taxon>
        <taxon>Agaricomycetidae</taxon>
        <taxon>Agaricales</taxon>
        <taxon>Marasmiineae</taxon>
        <taxon>Mycenaceae</taxon>
        <taxon>Roridomyces</taxon>
    </lineage>
</organism>
<comment type="similarity">
    <text evidence="2">Belongs to the oxygen-dependent FAD-linked oxidoreductase family.</text>
</comment>
<name>A0AAD7BRZ6_9AGAR</name>
<dbReference type="GO" id="GO:0071949">
    <property type="term" value="F:FAD binding"/>
    <property type="evidence" value="ECO:0007669"/>
    <property type="project" value="InterPro"/>
</dbReference>
<keyword evidence="5" id="KW-0560">Oxidoreductase</keyword>
<dbReference type="AlphaFoldDB" id="A0AAD7BRZ6"/>
<dbReference type="Gene3D" id="3.40.462.20">
    <property type="match status" value="1"/>
</dbReference>
<dbReference type="PROSITE" id="PS51387">
    <property type="entry name" value="FAD_PCMH"/>
    <property type="match status" value="1"/>
</dbReference>
<dbReference type="InterPro" id="IPR036318">
    <property type="entry name" value="FAD-bd_PCMH-like_sf"/>
</dbReference>
<dbReference type="PROSITE" id="PS00862">
    <property type="entry name" value="OX2_COVAL_FAD"/>
    <property type="match status" value="1"/>
</dbReference>
<proteinExistence type="inferred from homology"/>
<dbReference type="InterPro" id="IPR016169">
    <property type="entry name" value="FAD-bd_PCMH_sub2"/>
</dbReference>
<keyword evidence="3" id="KW-0285">Flavoprotein</keyword>
<evidence type="ECO:0000313" key="7">
    <source>
        <dbReference type="EMBL" id="KAJ7628980.1"/>
    </source>
</evidence>
<evidence type="ECO:0000256" key="5">
    <source>
        <dbReference type="ARBA" id="ARBA00023002"/>
    </source>
</evidence>